<name>A0A0C9WPF2_9AGAR</name>
<organism evidence="1 2">
    <name type="scientific">Laccaria amethystina LaAM-08-1</name>
    <dbReference type="NCBI Taxonomy" id="1095629"/>
    <lineage>
        <taxon>Eukaryota</taxon>
        <taxon>Fungi</taxon>
        <taxon>Dikarya</taxon>
        <taxon>Basidiomycota</taxon>
        <taxon>Agaricomycotina</taxon>
        <taxon>Agaricomycetes</taxon>
        <taxon>Agaricomycetidae</taxon>
        <taxon>Agaricales</taxon>
        <taxon>Agaricineae</taxon>
        <taxon>Hydnangiaceae</taxon>
        <taxon>Laccaria</taxon>
    </lineage>
</organism>
<gene>
    <name evidence="1" type="ORF">K443DRAFT_101520</name>
</gene>
<evidence type="ECO:0000313" key="2">
    <source>
        <dbReference type="Proteomes" id="UP000054477"/>
    </source>
</evidence>
<dbReference type="AlphaFoldDB" id="A0A0C9WPF2"/>
<dbReference type="Proteomes" id="UP000054477">
    <property type="component" value="Unassembled WGS sequence"/>
</dbReference>
<reference evidence="2" key="2">
    <citation type="submission" date="2015-01" db="EMBL/GenBank/DDBJ databases">
        <title>Evolutionary Origins and Diversification of the Mycorrhizal Mutualists.</title>
        <authorList>
            <consortium name="DOE Joint Genome Institute"/>
            <consortium name="Mycorrhizal Genomics Consortium"/>
            <person name="Kohler A."/>
            <person name="Kuo A."/>
            <person name="Nagy L.G."/>
            <person name="Floudas D."/>
            <person name="Copeland A."/>
            <person name="Barry K.W."/>
            <person name="Cichocki N."/>
            <person name="Veneault-Fourrey C."/>
            <person name="LaButti K."/>
            <person name="Lindquist E.A."/>
            <person name="Lipzen A."/>
            <person name="Lundell T."/>
            <person name="Morin E."/>
            <person name="Murat C."/>
            <person name="Riley R."/>
            <person name="Ohm R."/>
            <person name="Sun H."/>
            <person name="Tunlid A."/>
            <person name="Henrissat B."/>
            <person name="Grigoriev I.V."/>
            <person name="Hibbett D.S."/>
            <person name="Martin F."/>
        </authorList>
    </citation>
    <scope>NUCLEOTIDE SEQUENCE [LARGE SCALE GENOMIC DNA]</scope>
    <source>
        <strain evidence="2">LaAM-08-1</strain>
    </source>
</reference>
<accession>A0A0C9WPF2</accession>
<keyword evidence="2" id="KW-1185">Reference proteome</keyword>
<feature type="non-terminal residue" evidence="1">
    <location>
        <position position="60"/>
    </location>
</feature>
<evidence type="ECO:0000313" key="1">
    <source>
        <dbReference type="EMBL" id="KIJ99854.1"/>
    </source>
</evidence>
<proteinExistence type="predicted"/>
<protein>
    <submittedName>
        <fullName evidence="1">Uncharacterized protein</fullName>
    </submittedName>
</protein>
<sequence>MRAAGRRSCSWGRPHLRAAAKQQLRWRGLILQIVFASSVQSGFLPPKRATVDRNRSRTDP</sequence>
<dbReference type="EMBL" id="KN838638">
    <property type="protein sequence ID" value="KIJ99854.1"/>
    <property type="molecule type" value="Genomic_DNA"/>
</dbReference>
<reference evidence="1 2" key="1">
    <citation type="submission" date="2014-04" db="EMBL/GenBank/DDBJ databases">
        <authorList>
            <consortium name="DOE Joint Genome Institute"/>
            <person name="Kuo A."/>
            <person name="Kohler A."/>
            <person name="Nagy L.G."/>
            <person name="Floudas D."/>
            <person name="Copeland A."/>
            <person name="Barry K.W."/>
            <person name="Cichocki N."/>
            <person name="Veneault-Fourrey C."/>
            <person name="LaButti K."/>
            <person name="Lindquist E.A."/>
            <person name="Lipzen A."/>
            <person name="Lundell T."/>
            <person name="Morin E."/>
            <person name="Murat C."/>
            <person name="Sun H."/>
            <person name="Tunlid A."/>
            <person name="Henrissat B."/>
            <person name="Grigoriev I.V."/>
            <person name="Hibbett D.S."/>
            <person name="Martin F."/>
            <person name="Nordberg H.P."/>
            <person name="Cantor M.N."/>
            <person name="Hua S.X."/>
        </authorList>
    </citation>
    <scope>NUCLEOTIDE SEQUENCE [LARGE SCALE GENOMIC DNA]</scope>
    <source>
        <strain evidence="1 2">LaAM-08-1</strain>
    </source>
</reference>
<dbReference type="HOGENOM" id="CLU_2948089_0_0_1"/>